<evidence type="ECO:0000313" key="1">
    <source>
        <dbReference type="EMBL" id="KYP39157.1"/>
    </source>
</evidence>
<dbReference type="PANTHER" id="PTHR36617:SF15">
    <property type="entry name" value="REVERSE TRANSCRIPTASE ZINC-BINDING DOMAIN-CONTAINING PROTEIN"/>
    <property type="match status" value="1"/>
</dbReference>
<dbReference type="EMBL" id="KQ483933">
    <property type="protein sequence ID" value="KYP39157.1"/>
    <property type="molecule type" value="Genomic_DNA"/>
</dbReference>
<protein>
    <submittedName>
        <fullName evidence="1">Uncharacterized protein</fullName>
    </submittedName>
</protein>
<name>A0A151R9E2_CAJCA</name>
<proteinExistence type="predicted"/>
<keyword evidence="2" id="KW-1185">Reference proteome</keyword>
<dbReference type="Gramene" id="C.cajan_38181.t">
    <property type="protein sequence ID" value="C.cajan_38181.t.cds1"/>
    <property type="gene ID" value="C.cajan_38181"/>
</dbReference>
<reference evidence="1" key="1">
    <citation type="journal article" date="2012" name="Nat. Biotechnol.">
        <title>Draft genome sequence of pigeonpea (Cajanus cajan), an orphan legume crop of resource-poor farmers.</title>
        <authorList>
            <person name="Varshney R.K."/>
            <person name="Chen W."/>
            <person name="Li Y."/>
            <person name="Bharti A.K."/>
            <person name="Saxena R.K."/>
            <person name="Schlueter J.A."/>
            <person name="Donoghue M.T."/>
            <person name="Azam S."/>
            <person name="Fan G."/>
            <person name="Whaley A.M."/>
            <person name="Farmer A.D."/>
            <person name="Sheridan J."/>
            <person name="Iwata A."/>
            <person name="Tuteja R."/>
            <person name="Penmetsa R.V."/>
            <person name="Wu W."/>
            <person name="Upadhyaya H.D."/>
            <person name="Yang S.P."/>
            <person name="Shah T."/>
            <person name="Saxena K.B."/>
            <person name="Michael T."/>
            <person name="McCombie W.R."/>
            <person name="Yang B."/>
            <person name="Zhang G."/>
            <person name="Yang H."/>
            <person name="Wang J."/>
            <person name="Spillane C."/>
            <person name="Cook D.R."/>
            <person name="May G.D."/>
            <person name="Xu X."/>
            <person name="Jackson S.A."/>
        </authorList>
    </citation>
    <scope>NUCLEOTIDE SEQUENCE [LARGE SCALE GENOMIC DNA]</scope>
</reference>
<dbReference type="PANTHER" id="PTHR36617">
    <property type="entry name" value="PROTEIN, PUTATIVE-RELATED"/>
    <property type="match status" value="1"/>
</dbReference>
<organism evidence="1 2">
    <name type="scientific">Cajanus cajan</name>
    <name type="common">Pigeon pea</name>
    <name type="synonym">Cajanus indicus</name>
    <dbReference type="NCBI Taxonomy" id="3821"/>
    <lineage>
        <taxon>Eukaryota</taxon>
        <taxon>Viridiplantae</taxon>
        <taxon>Streptophyta</taxon>
        <taxon>Embryophyta</taxon>
        <taxon>Tracheophyta</taxon>
        <taxon>Spermatophyta</taxon>
        <taxon>Magnoliopsida</taxon>
        <taxon>eudicotyledons</taxon>
        <taxon>Gunneridae</taxon>
        <taxon>Pentapetalae</taxon>
        <taxon>rosids</taxon>
        <taxon>fabids</taxon>
        <taxon>Fabales</taxon>
        <taxon>Fabaceae</taxon>
        <taxon>Papilionoideae</taxon>
        <taxon>50 kb inversion clade</taxon>
        <taxon>NPAAA clade</taxon>
        <taxon>indigoferoid/millettioid clade</taxon>
        <taxon>Phaseoleae</taxon>
        <taxon>Cajanus</taxon>
    </lineage>
</organism>
<dbReference type="Proteomes" id="UP000075243">
    <property type="component" value="Unassembled WGS sequence"/>
</dbReference>
<dbReference type="AlphaFoldDB" id="A0A151R9E2"/>
<accession>A0A151R9E2</accession>
<sequence>MLSPGMMWAKVLHGRYGCIESFSKCSNVDRRASWWWEDIGWVLQQGNFWLDEKIERCIGDGTTSQFWEDKWIGDLRLLDVFPRLYSFAFDPLSMVGNNGNWEGYSWVCKVTWRRETFVHEVRSVNTLLEMLQGLQIFSSKQDLGDAFVIRMVYSQ</sequence>
<evidence type="ECO:0000313" key="2">
    <source>
        <dbReference type="Proteomes" id="UP000075243"/>
    </source>
</evidence>
<gene>
    <name evidence="1" type="ORF">KK1_039555</name>
</gene>